<organism evidence="2 3">
    <name type="scientific">Nocardia tenerifensis</name>
    <dbReference type="NCBI Taxonomy" id="228006"/>
    <lineage>
        <taxon>Bacteria</taxon>
        <taxon>Bacillati</taxon>
        <taxon>Actinomycetota</taxon>
        <taxon>Actinomycetes</taxon>
        <taxon>Mycobacteriales</taxon>
        <taxon>Nocardiaceae</taxon>
        <taxon>Nocardia</taxon>
    </lineage>
</organism>
<dbReference type="PANTHER" id="PTHR43162">
    <property type="match status" value="1"/>
</dbReference>
<comment type="caution">
    <text evidence="2">The sequence shown here is derived from an EMBL/GenBank/DDBJ whole genome shotgun (WGS) entry which is preliminary data.</text>
</comment>
<proteinExistence type="predicted"/>
<evidence type="ECO:0000259" key="1">
    <source>
        <dbReference type="Pfam" id="PF13460"/>
    </source>
</evidence>
<dbReference type="Gene3D" id="3.90.25.10">
    <property type="entry name" value="UDP-galactose 4-epimerase, domain 1"/>
    <property type="match status" value="1"/>
</dbReference>
<dbReference type="Proteomes" id="UP000247569">
    <property type="component" value="Unassembled WGS sequence"/>
</dbReference>
<evidence type="ECO:0000313" key="2">
    <source>
        <dbReference type="EMBL" id="PXX59761.1"/>
    </source>
</evidence>
<accession>A0A318JZ66</accession>
<protein>
    <submittedName>
        <fullName evidence="2">Uncharacterized protein YbjT (DUF2867 family)</fullName>
    </submittedName>
</protein>
<dbReference type="RefSeq" id="WP_040741509.1">
    <property type="nucleotide sequence ID" value="NZ_QJKF01000011.1"/>
</dbReference>
<dbReference type="SUPFAM" id="SSF51735">
    <property type="entry name" value="NAD(P)-binding Rossmann-fold domains"/>
    <property type="match status" value="1"/>
</dbReference>
<sequence>MKILVSGATGTVGRNVVELLLIGGAEVRALTRRPERAELPAAAEIVGGDLAKPEELSGVFDGVDRMYLIVAGETTEQVVKAAEQAGAHRVVTLSCACAGSANSPGGEYHRAAEAAVERSGLEWTHVRPGTFASTLLNWAEPIKTTGLVRLPYDNARQAPVDELDVAAVAAAALLEDSHVGKVYTLSGPAALTKSEQFATIGEVVGADVRFEEITPQQWRAESGERFPRDVMDRLLDCWEDALVNPEPVLPDVERVLERPARPLSEWADLHFYDFR</sequence>
<feature type="domain" description="NAD(P)-binding" evidence="1">
    <location>
        <begin position="7"/>
        <end position="175"/>
    </location>
</feature>
<dbReference type="PANTHER" id="PTHR43162:SF1">
    <property type="entry name" value="PRESTALK A DIFFERENTIATION PROTEIN A"/>
    <property type="match status" value="1"/>
</dbReference>
<gene>
    <name evidence="2" type="ORF">DFR70_111145</name>
</gene>
<dbReference type="Pfam" id="PF13460">
    <property type="entry name" value="NAD_binding_10"/>
    <property type="match status" value="1"/>
</dbReference>
<name>A0A318JZ66_9NOCA</name>
<evidence type="ECO:0000313" key="3">
    <source>
        <dbReference type="Proteomes" id="UP000247569"/>
    </source>
</evidence>
<dbReference type="EMBL" id="QJKF01000011">
    <property type="protein sequence ID" value="PXX59761.1"/>
    <property type="molecule type" value="Genomic_DNA"/>
</dbReference>
<reference evidence="2 3" key="1">
    <citation type="submission" date="2018-05" db="EMBL/GenBank/DDBJ databases">
        <title>Genomic Encyclopedia of Type Strains, Phase IV (KMG-IV): sequencing the most valuable type-strain genomes for metagenomic binning, comparative biology and taxonomic classification.</title>
        <authorList>
            <person name="Goeker M."/>
        </authorList>
    </citation>
    <scope>NUCLEOTIDE SEQUENCE [LARGE SCALE GENOMIC DNA]</scope>
    <source>
        <strain evidence="2 3">DSM 44704</strain>
    </source>
</reference>
<dbReference type="InterPro" id="IPR036291">
    <property type="entry name" value="NAD(P)-bd_dom_sf"/>
</dbReference>
<dbReference type="OrthoDB" id="3510772at2"/>
<dbReference type="Gene3D" id="3.40.50.720">
    <property type="entry name" value="NAD(P)-binding Rossmann-like Domain"/>
    <property type="match status" value="1"/>
</dbReference>
<keyword evidence="3" id="KW-1185">Reference proteome</keyword>
<dbReference type="InterPro" id="IPR016040">
    <property type="entry name" value="NAD(P)-bd_dom"/>
</dbReference>
<dbReference type="InterPro" id="IPR051604">
    <property type="entry name" value="Ergot_Alk_Oxidoreductase"/>
</dbReference>
<dbReference type="AlphaFoldDB" id="A0A318JZ66"/>